<dbReference type="SMART" id="SM00849">
    <property type="entry name" value="Lactamase_B"/>
    <property type="match status" value="1"/>
</dbReference>
<gene>
    <name evidence="2" type="ORF">SSCH_330020</name>
</gene>
<name>A0A0B7MLB2_9FIRM</name>
<dbReference type="PANTHER" id="PTHR42951:SF17">
    <property type="entry name" value="METALLO-BETA-LACTAMASE DOMAIN-CONTAINING PROTEIN"/>
    <property type="match status" value="1"/>
</dbReference>
<dbReference type="OrthoDB" id="9761531at2"/>
<dbReference type="SUPFAM" id="SSF56281">
    <property type="entry name" value="Metallo-hydrolase/oxidoreductase"/>
    <property type="match status" value="1"/>
</dbReference>
<dbReference type="CDD" id="cd06262">
    <property type="entry name" value="metallo-hydrolase-like_MBL-fold"/>
    <property type="match status" value="1"/>
</dbReference>
<dbReference type="AlphaFoldDB" id="A0A0B7MLB2"/>
<dbReference type="InterPro" id="IPR036866">
    <property type="entry name" value="RibonucZ/Hydroxyglut_hydro"/>
</dbReference>
<feature type="domain" description="Metallo-beta-lactamase" evidence="1">
    <location>
        <begin position="12"/>
        <end position="208"/>
    </location>
</feature>
<dbReference type="PANTHER" id="PTHR42951">
    <property type="entry name" value="METALLO-BETA-LACTAMASE DOMAIN-CONTAINING"/>
    <property type="match status" value="1"/>
</dbReference>
<evidence type="ECO:0000313" key="2">
    <source>
        <dbReference type="EMBL" id="CEO89003.1"/>
    </source>
</evidence>
<keyword evidence="3" id="KW-1185">Reference proteome</keyword>
<protein>
    <submittedName>
        <fullName evidence="2">Beta-lactamase domain protein</fullName>
    </submittedName>
</protein>
<dbReference type="Gene3D" id="3.60.15.10">
    <property type="entry name" value="Ribonuclease Z/Hydroxyacylglutathione hydrolase-like"/>
    <property type="match status" value="1"/>
</dbReference>
<dbReference type="Pfam" id="PF00753">
    <property type="entry name" value="Lactamase_B"/>
    <property type="match status" value="1"/>
</dbReference>
<dbReference type="RefSeq" id="WP_044665050.1">
    <property type="nucleotide sequence ID" value="NZ_CDRZ01000229.1"/>
</dbReference>
<evidence type="ECO:0000313" key="3">
    <source>
        <dbReference type="Proteomes" id="UP000046155"/>
    </source>
</evidence>
<reference evidence="3" key="1">
    <citation type="submission" date="2015-01" db="EMBL/GenBank/DDBJ databases">
        <authorList>
            <person name="Manzoor Shahid"/>
            <person name="Zubair Saima"/>
        </authorList>
    </citation>
    <scope>NUCLEOTIDE SEQUENCE [LARGE SCALE GENOMIC DNA]</scope>
    <source>
        <strain evidence="3">Sp3</strain>
    </source>
</reference>
<organism evidence="2 3">
    <name type="scientific">Syntrophaceticus schinkii</name>
    <dbReference type="NCBI Taxonomy" id="499207"/>
    <lineage>
        <taxon>Bacteria</taxon>
        <taxon>Bacillati</taxon>
        <taxon>Bacillota</taxon>
        <taxon>Clostridia</taxon>
        <taxon>Thermoanaerobacterales</taxon>
        <taxon>Thermoanaerobacterales Family III. Incertae Sedis</taxon>
        <taxon>Syntrophaceticus</taxon>
    </lineage>
</organism>
<proteinExistence type="predicted"/>
<dbReference type="EMBL" id="CDRZ01000229">
    <property type="protein sequence ID" value="CEO89003.1"/>
    <property type="molecule type" value="Genomic_DNA"/>
</dbReference>
<accession>A0A0B7MLB2</accession>
<dbReference type="InterPro" id="IPR001279">
    <property type="entry name" value="Metallo-B-lactamas"/>
</dbReference>
<sequence length="285" mass="32256">MDYIVNVTGGKGGNSFLLLGDQKTALVDCGMAYCAANLINNVKQVLNTRALDYVFVSHSHYDHIGALPYLREEWPHIKICGTEYDQNILNRDNALKTIKKLNMQAAGFYGQGIFNEYNNDLMKIDTVISDGDIIDLGSVNIKVIETPGHTKYTLSFLVNNEVLFASESTGCMGKSGKIYHNILVSYSNTIDSINRCRKINPEFIISPHYGLVKKSDTLNYWQNSLLAAKKSRDFILHLFNLGYGKEKILSEYENKFRDEESRSMQPITAFRLNIQSMIEAVLNER</sequence>
<dbReference type="Proteomes" id="UP000046155">
    <property type="component" value="Unassembled WGS sequence"/>
</dbReference>
<dbReference type="InterPro" id="IPR050855">
    <property type="entry name" value="NDM-1-like"/>
</dbReference>
<evidence type="ECO:0000259" key="1">
    <source>
        <dbReference type="SMART" id="SM00849"/>
    </source>
</evidence>